<gene>
    <name evidence="1" type="ORF">LCGC14_1568900</name>
</gene>
<protein>
    <submittedName>
        <fullName evidence="1">Uncharacterized protein</fullName>
    </submittedName>
</protein>
<name>A0A0F9L1E7_9ZZZZ</name>
<comment type="caution">
    <text evidence="1">The sequence shown here is derived from an EMBL/GenBank/DDBJ whole genome shotgun (WGS) entry which is preliminary data.</text>
</comment>
<accession>A0A0F9L1E7</accession>
<reference evidence="1" key="1">
    <citation type="journal article" date="2015" name="Nature">
        <title>Complex archaea that bridge the gap between prokaryotes and eukaryotes.</title>
        <authorList>
            <person name="Spang A."/>
            <person name="Saw J.H."/>
            <person name="Jorgensen S.L."/>
            <person name="Zaremba-Niedzwiedzka K."/>
            <person name="Martijn J."/>
            <person name="Lind A.E."/>
            <person name="van Eijk R."/>
            <person name="Schleper C."/>
            <person name="Guy L."/>
            <person name="Ettema T.J."/>
        </authorList>
    </citation>
    <scope>NUCLEOTIDE SEQUENCE</scope>
</reference>
<dbReference type="AlphaFoldDB" id="A0A0F9L1E7"/>
<dbReference type="EMBL" id="LAZR01012209">
    <property type="protein sequence ID" value="KKM28018.1"/>
    <property type="molecule type" value="Genomic_DNA"/>
</dbReference>
<proteinExistence type="predicted"/>
<evidence type="ECO:0000313" key="1">
    <source>
        <dbReference type="EMBL" id="KKM28018.1"/>
    </source>
</evidence>
<organism evidence="1">
    <name type="scientific">marine sediment metagenome</name>
    <dbReference type="NCBI Taxonomy" id="412755"/>
    <lineage>
        <taxon>unclassified sequences</taxon>
        <taxon>metagenomes</taxon>
        <taxon>ecological metagenomes</taxon>
    </lineage>
</organism>
<sequence>MTTIQVELEGRDTRVWIDGKEFTDHVTTVVLLPAGRVHVRVFERPLRVDGNNIVAHWIEGVRP</sequence>